<organism evidence="3 4">
    <name type="scientific">Aedes albopictus</name>
    <name type="common">Asian tiger mosquito</name>
    <name type="synonym">Stegomyia albopicta</name>
    <dbReference type="NCBI Taxonomy" id="7160"/>
    <lineage>
        <taxon>Eukaryota</taxon>
        <taxon>Metazoa</taxon>
        <taxon>Ecdysozoa</taxon>
        <taxon>Arthropoda</taxon>
        <taxon>Hexapoda</taxon>
        <taxon>Insecta</taxon>
        <taxon>Pterygota</taxon>
        <taxon>Neoptera</taxon>
        <taxon>Endopterygota</taxon>
        <taxon>Diptera</taxon>
        <taxon>Nematocera</taxon>
        <taxon>Culicoidea</taxon>
        <taxon>Culicidae</taxon>
        <taxon>Culicinae</taxon>
        <taxon>Aedini</taxon>
        <taxon>Aedes</taxon>
        <taxon>Stegomyia</taxon>
    </lineage>
</organism>
<dbReference type="SUPFAM" id="SSF52047">
    <property type="entry name" value="RNI-like"/>
    <property type="match status" value="1"/>
</dbReference>
<dbReference type="RefSeq" id="XP_029710239.1">
    <property type="nucleotide sequence ID" value="XM_029854379.2"/>
</dbReference>
<dbReference type="PANTHER" id="PTHR38926">
    <property type="entry name" value="F-BOX DOMAIN CONTAINING PROTEIN, EXPRESSED"/>
    <property type="match status" value="1"/>
</dbReference>
<feature type="region of interest" description="Disordered" evidence="1">
    <location>
        <begin position="537"/>
        <end position="561"/>
    </location>
</feature>
<protein>
    <recommendedName>
        <fullName evidence="2">F-box domain-containing protein</fullName>
    </recommendedName>
</protein>
<dbReference type="Proteomes" id="UP000069940">
    <property type="component" value="Unassembled WGS sequence"/>
</dbReference>
<feature type="domain" description="F-box" evidence="2">
    <location>
        <begin position="42"/>
        <end position="86"/>
    </location>
</feature>
<dbReference type="InterPro" id="IPR001810">
    <property type="entry name" value="F-box_dom"/>
</dbReference>
<proteinExistence type="predicted"/>
<dbReference type="GeneID" id="109433515"/>
<keyword evidence="4" id="KW-1185">Reference proteome</keyword>
<dbReference type="PROSITE" id="PS50181">
    <property type="entry name" value="FBOX"/>
    <property type="match status" value="1"/>
</dbReference>
<dbReference type="PANTHER" id="PTHR38926:SF5">
    <property type="entry name" value="F-BOX AND LEUCINE-RICH REPEAT PROTEIN 6"/>
    <property type="match status" value="1"/>
</dbReference>
<evidence type="ECO:0000313" key="3">
    <source>
        <dbReference type="EnsemblMetazoa" id="AALFPA23_018157.P26663"/>
    </source>
</evidence>
<evidence type="ECO:0000256" key="1">
    <source>
        <dbReference type="SAM" id="MobiDB-lite"/>
    </source>
</evidence>
<dbReference type="EnsemblMetazoa" id="AALFPA23_018157.R26663">
    <property type="protein sequence ID" value="AALFPA23_018157.P26663"/>
    <property type="gene ID" value="AALFPA23_018157"/>
</dbReference>
<sequence length="561" mass="63570">MNKTEPDLLRNRVTACCVLANSAADLFRKFVDHPVKMECSKPPAAINLPNELWVEIFGHMETRGLFELSRVCKHWNRLIFKYWSHRFLLHLDPCYRKFPQQGVVGLVPGREYKHLHLRSPKLYDQMMKIIEQLAPNLESLKLSLESLDLAVLGKILSLCPRMNELHIKGFHFKHSFDLEEMLHRARKTTPAVSSLDLEYSKLGSFGRELSPCILNVTESEIQIASSHVPAITSLGLDITNLEVFERAFQNNTLNVTKLDIAIHQPATLSLVERMAPQLKILKMEAHEDTTNTVLNLRFPALQVLLLQLHNGYDNNGFIEFLLGCQTLKTALLSLPMIDHQDVFPTVAIGLPLVEKLQISSETVTTLEDLHTMQRLKELSMKGGYIIARSECHMDKVPTVEKFECHDLMLSDKLSNILKRFPNLHSLSLGMRELHYEMKKFSSSVPGLKEFTITIDRVNSDVIDLMQTMNRLESIVINAGVFAKSNFPFLRKVIVLPKLKSLAVNTNWELPESVTSKIAAANRSCALLLNGKRVEPAGSVRRRSGAKRSRPDVESAEIQSSK</sequence>
<dbReference type="Gene3D" id="1.20.1280.50">
    <property type="match status" value="1"/>
</dbReference>
<dbReference type="CDD" id="cd09917">
    <property type="entry name" value="F-box_SF"/>
    <property type="match status" value="1"/>
</dbReference>
<dbReference type="SMART" id="SM00256">
    <property type="entry name" value="FBOX"/>
    <property type="match status" value="1"/>
</dbReference>
<dbReference type="Pfam" id="PF12937">
    <property type="entry name" value="F-box-like"/>
    <property type="match status" value="1"/>
</dbReference>
<evidence type="ECO:0000313" key="4">
    <source>
        <dbReference type="Proteomes" id="UP000069940"/>
    </source>
</evidence>
<dbReference type="Gene3D" id="3.80.10.10">
    <property type="entry name" value="Ribonuclease Inhibitor"/>
    <property type="match status" value="1"/>
</dbReference>
<reference evidence="4" key="1">
    <citation type="journal article" date="2015" name="Proc. Natl. Acad. Sci. U.S.A.">
        <title>Genome sequence of the Asian Tiger mosquito, Aedes albopictus, reveals insights into its biology, genetics, and evolution.</title>
        <authorList>
            <person name="Chen X.G."/>
            <person name="Jiang X."/>
            <person name="Gu J."/>
            <person name="Xu M."/>
            <person name="Wu Y."/>
            <person name="Deng Y."/>
            <person name="Zhang C."/>
            <person name="Bonizzoni M."/>
            <person name="Dermauw W."/>
            <person name="Vontas J."/>
            <person name="Armbruster P."/>
            <person name="Huang X."/>
            <person name="Yang Y."/>
            <person name="Zhang H."/>
            <person name="He W."/>
            <person name="Peng H."/>
            <person name="Liu Y."/>
            <person name="Wu K."/>
            <person name="Chen J."/>
            <person name="Lirakis M."/>
            <person name="Topalis P."/>
            <person name="Van Leeuwen T."/>
            <person name="Hall A.B."/>
            <person name="Jiang X."/>
            <person name="Thorpe C."/>
            <person name="Mueller R.L."/>
            <person name="Sun C."/>
            <person name="Waterhouse R.M."/>
            <person name="Yan G."/>
            <person name="Tu Z.J."/>
            <person name="Fang X."/>
            <person name="James A.A."/>
        </authorList>
    </citation>
    <scope>NUCLEOTIDE SEQUENCE [LARGE SCALE GENOMIC DNA]</scope>
    <source>
        <strain evidence="4">Foshan</strain>
    </source>
</reference>
<reference evidence="3" key="2">
    <citation type="submission" date="2025-05" db="UniProtKB">
        <authorList>
            <consortium name="EnsemblMetazoa"/>
        </authorList>
    </citation>
    <scope>IDENTIFICATION</scope>
    <source>
        <strain evidence="3">Foshan</strain>
    </source>
</reference>
<dbReference type="SUPFAM" id="SSF81383">
    <property type="entry name" value="F-box domain"/>
    <property type="match status" value="1"/>
</dbReference>
<accession>A0ABM1ZG84</accession>
<name>A0ABM1ZG84_AEDAL</name>
<evidence type="ECO:0000259" key="2">
    <source>
        <dbReference type="PROSITE" id="PS50181"/>
    </source>
</evidence>
<dbReference type="InterPro" id="IPR036047">
    <property type="entry name" value="F-box-like_dom_sf"/>
</dbReference>
<dbReference type="InterPro" id="IPR032675">
    <property type="entry name" value="LRR_dom_sf"/>
</dbReference>